<evidence type="ECO:0000313" key="6">
    <source>
        <dbReference type="EMBL" id="TDP74491.1"/>
    </source>
</evidence>
<keyword evidence="1" id="KW-0812">Transmembrane</keyword>
<dbReference type="Pfam" id="PF00563">
    <property type="entry name" value="EAL"/>
    <property type="match status" value="1"/>
</dbReference>
<dbReference type="SMART" id="SM00267">
    <property type="entry name" value="GGDEF"/>
    <property type="match status" value="1"/>
</dbReference>
<dbReference type="PROSITE" id="PS50113">
    <property type="entry name" value="PAC"/>
    <property type="match status" value="1"/>
</dbReference>
<dbReference type="Pfam" id="PF17159">
    <property type="entry name" value="MASE3"/>
    <property type="match status" value="1"/>
</dbReference>
<dbReference type="FunFam" id="3.30.70.270:FF:000001">
    <property type="entry name" value="Diguanylate cyclase domain protein"/>
    <property type="match status" value="1"/>
</dbReference>
<dbReference type="Pfam" id="PF00990">
    <property type="entry name" value="GGDEF"/>
    <property type="match status" value="1"/>
</dbReference>
<feature type="transmembrane region" description="Helical" evidence="1">
    <location>
        <begin position="12"/>
        <end position="29"/>
    </location>
</feature>
<dbReference type="InterPro" id="IPR029787">
    <property type="entry name" value="Nucleotide_cyclase"/>
</dbReference>
<sequence length="835" mass="92205">MQARHKHPCQSAAAWGLLLLSLPLLWLVSHPSRPVTIAPELFLFLHSAVELVSALVSLLVFVTGYRAILPARKGAVVLLGLAFLGVGVLDFLHSLSDTGMPDALSPNSMQKSTYFWILARMLAATTLLFYALLPAQPNIAESRKPFWLALMLVALSLVCTIGLLWSARVPALFVEGSGRTPLLTGFEWLTIGANALTLWVLWLRRQELARECVTALIYAVALSAVSGLFFTMAGILDHDAASGIGHLYKVAAYLYLFHVTFNEALRRPLERLETQHQREKLALSVAPDGVLWVNRLGQILMANPAMETLSGYPSQELIGRNVDIFLPPHLRDKHGHAMREYFASANARAMGSLDLRLMRRDGRMLPVDISVGHWEDESEQHAIAYVRDLTERKSFEESLRHRATHDELTGLPNRWLFRLQLNQAIAQTKRSERRVAALFLDLDDFKTVNDSFGHLAGDELLVQVSQRLRSALREGDTLARLGGDEFGILLSDLNSVDEAVTVAEKLLLSLDLPCIVQGQEVDASGSIGLAFSPDDAQDCDNLLRYADLAMYQAKRAGRGTYACYSAQLDKHAHANMQMHARLKDAINRGGLRLLYQPQVDTCTGAIVGAEALLRWTDELLGEVSPSRFIPVAETTGLILPLSDWVLETACRQIAIWSDAGTPLRVAVNFSAQQFRQRNLPDKVRAALQRSGAPARLLEIEITESIAMVQPVIAREQLESLAALGCTVALDDFGTGYSSLAYLKALPVSKLKIDRAFISDIPHDMSDVKISRSIIALAHSLGLTLVAEGVETEAQLEFLRDHGCEAYQGWLFARALDAVDFSARLDFQNLRAADTF</sequence>
<dbReference type="Gene3D" id="3.30.450.20">
    <property type="entry name" value="PAS domain"/>
    <property type="match status" value="1"/>
</dbReference>
<feature type="transmembrane region" description="Helical" evidence="1">
    <location>
        <begin position="41"/>
        <end position="62"/>
    </location>
</feature>
<dbReference type="Pfam" id="PF13426">
    <property type="entry name" value="PAS_9"/>
    <property type="match status" value="1"/>
</dbReference>
<feature type="transmembrane region" description="Helical" evidence="1">
    <location>
        <begin position="145"/>
        <end position="165"/>
    </location>
</feature>
<evidence type="ECO:0000259" key="4">
    <source>
        <dbReference type="PROSITE" id="PS50883"/>
    </source>
</evidence>
<dbReference type="SMART" id="SM00091">
    <property type="entry name" value="PAS"/>
    <property type="match status" value="1"/>
</dbReference>
<dbReference type="CDD" id="cd00130">
    <property type="entry name" value="PAS"/>
    <property type="match status" value="1"/>
</dbReference>
<dbReference type="NCBIfam" id="TIGR00229">
    <property type="entry name" value="sensory_box"/>
    <property type="match status" value="1"/>
</dbReference>
<dbReference type="InterPro" id="IPR035965">
    <property type="entry name" value="PAS-like_dom_sf"/>
</dbReference>
<proteinExistence type="predicted"/>
<dbReference type="CDD" id="cd01949">
    <property type="entry name" value="GGDEF"/>
    <property type="match status" value="1"/>
</dbReference>
<reference evidence="6 7" key="1">
    <citation type="submission" date="2019-03" db="EMBL/GenBank/DDBJ databases">
        <title>Genomic Encyclopedia of Type Strains, Phase IV (KMG-IV): sequencing the most valuable type-strain genomes for metagenomic binning, comparative biology and taxonomic classification.</title>
        <authorList>
            <person name="Goeker M."/>
        </authorList>
    </citation>
    <scope>NUCLEOTIDE SEQUENCE [LARGE SCALE GENOMIC DNA]</scope>
    <source>
        <strain evidence="6 7">DSM 16998</strain>
    </source>
</reference>
<evidence type="ECO:0000259" key="3">
    <source>
        <dbReference type="PROSITE" id="PS50113"/>
    </source>
</evidence>
<feature type="transmembrane region" description="Helical" evidence="1">
    <location>
        <begin position="74"/>
        <end position="93"/>
    </location>
</feature>
<dbReference type="PANTHER" id="PTHR44757">
    <property type="entry name" value="DIGUANYLATE CYCLASE DGCP"/>
    <property type="match status" value="1"/>
</dbReference>
<dbReference type="SUPFAM" id="SSF141868">
    <property type="entry name" value="EAL domain-like"/>
    <property type="match status" value="1"/>
</dbReference>
<keyword evidence="1" id="KW-1133">Transmembrane helix</keyword>
<keyword evidence="7" id="KW-1185">Reference proteome</keyword>
<evidence type="ECO:0000313" key="7">
    <source>
        <dbReference type="Proteomes" id="UP000295361"/>
    </source>
</evidence>
<accession>A0A4R6QT14</accession>
<dbReference type="PANTHER" id="PTHR44757:SF2">
    <property type="entry name" value="BIOFILM ARCHITECTURE MAINTENANCE PROTEIN MBAA"/>
    <property type="match status" value="1"/>
</dbReference>
<dbReference type="OrthoDB" id="9813903at2"/>
<feature type="transmembrane region" description="Helical" evidence="1">
    <location>
        <begin position="113"/>
        <end position="133"/>
    </location>
</feature>
<feature type="domain" description="PAS" evidence="2">
    <location>
        <begin position="275"/>
        <end position="327"/>
    </location>
</feature>
<dbReference type="SMART" id="SM00052">
    <property type="entry name" value="EAL"/>
    <property type="match status" value="1"/>
</dbReference>
<dbReference type="InterPro" id="IPR000160">
    <property type="entry name" value="GGDEF_dom"/>
</dbReference>
<dbReference type="InParanoid" id="A0A4R6QT14"/>
<dbReference type="GO" id="GO:0003824">
    <property type="term" value="F:catalytic activity"/>
    <property type="evidence" value="ECO:0007669"/>
    <property type="project" value="UniProtKB-ARBA"/>
</dbReference>
<dbReference type="NCBIfam" id="TIGR00254">
    <property type="entry name" value="GGDEF"/>
    <property type="match status" value="1"/>
</dbReference>
<dbReference type="Gene3D" id="3.20.20.450">
    <property type="entry name" value="EAL domain"/>
    <property type="match status" value="1"/>
</dbReference>
<keyword evidence="1" id="KW-0472">Membrane</keyword>
<dbReference type="InterPro" id="IPR052155">
    <property type="entry name" value="Biofilm_reg_signaling"/>
</dbReference>
<dbReference type="InterPro" id="IPR035919">
    <property type="entry name" value="EAL_sf"/>
</dbReference>
<dbReference type="SUPFAM" id="SSF55073">
    <property type="entry name" value="Nucleotide cyclase"/>
    <property type="match status" value="1"/>
</dbReference>
<dbReference type="Gene3D" id="3.30.70.270">
    <property type="match status" value="1"/>
</dbReference>
<evidence type="ECO:0000256" key="1">
    <source>
        <dbReference type="SAM" id="Phobius"/>
    </source>
</evidence>
<dbReference type="InterPro" id="IPR043128">
    <property type="entry name" value="Rev_trsase/Diguanyl_cyclase"/>
</dbReference>
<dbReference type="EMBL" id="SNXS01000001">
    <property type="protein sequence ID" value="TDP74491.1"/>
    <property type="molecule type" value="Genomic_DNA"/>
</dbReference>
<feature type="domain" description="EAL" evidence="4">
    <location>
        <begin position="575"/>
        <end position="828"/>
    </location>
</feature>
<evidence type="ECO:0000259" key="2">
    <source>
        <dbReference type="PROSITE" id="PS50112"/>
    </source>
</evidence>
<dbReference type="SUPFAM" id="SSF55785">
    <property type="entry name" value="PYP-like sensor domain (PAS domain)"/>
    <property type="match status" value="1"/>
</dbReference>
<dbReference type="InterPro" id="IPR000014">
    <property type="entry name" value="PAS"/>
</dbReference>
<comment type="caution">
    <text evidence="6">The sequence shown here is derived from an EMBL/GenBank/DDBJ whole genome shotgun (WGS) entry which is preliminary data.</text>
</comment>
<feature type="domain" description="PAC" evidence="3">
    <location>
        <begin position="351"/>
        <end position="401"/>
    </location>
</feature>
<dbReference type="PROSITE" id="PS50112">
    <property type="entry name" value="PAS"/>
    <property type="match status" value="1"/>
</dbReference>
<dbReference type="CDD" id="cd01948">
    <property type="entry name" value="EAL"/>
    <property type="match status" value="1"/>
</dbReference>
<dbReference type="Proteomes" id="UP000295361">
    <property type="component" value="Unassembled WGS sequence"/>
</dbReference>
<protein>
    <submittedName>
        <fullName evidence="6">PAS domain S-box-containing protein/diguanylate cyclase (GGDEF)-like protein</fullName>
    </submittedName>
</protein>
<dbReference type="InterPro" id="IPR000700">
    <property type="entry name" value="PAS-assoc_C"/>
</dbReference>
<gene>
    <name evidence="6" type="ORF">DES47_101552</name>
</gene>
<dbReference type="PROSITE" id="PS50887">
    <property type="entry name" value="GGDEF"/>
    <property type="match status" value="1"/>
</dbReference>
<dbReference type="InterPro" id="IPR001633">
    <property type="entry name" value="EAL_dom"/>
</dbReference>
<feature type="transmembrane region" description="Helical" evidence="1">
    <location>
        <begin position="185"/>
        <end position="203"/>
    </location>
</feature>
<evidence type="ECO:0000259" key="5">
    <source>
        <dbReference type="PROSITE" id="PS50887"/>
    </source>
</evidence>
<dbReference type="InterPro" id="IPR033425">
    <property type="entry name" value="MASE3"/>
</dbReference>
<organism evidence="6 7">
    <name type="scientific">Roseateles toxinivorans</name>
    <dbReference type="NCBI Taxonomy" id="270368"/>
    <lineage>
        <taxon>Bacteria</taxon>
        <taxon>Pseudomonadati</taxon>
        <taxon>Pseudomonadota</taxon>
        <taxon>Betaproteobacteria</taxon>
        <taxon>Burkholderiales</taxon>
        <taxon>Sphaerotilaceae</taxon>
        <taxon>Roseateles</taxon>
    </lineage>
</organism>
<feature type="domain" description="GGDEF" evidence="5">
    <location>
        <begin position="433"/>
        <end position="566"/>
    </location>
</feature>
<dbReference type="PROSITE" id="PS50883">
    <property type="entry name" value="EAL"/>
    <property type="match status" value="1"/>
</dbReference>
<dbReference type="AlphaFoldDB" id="A0A4R6QT14"/>
<name>A0A4R6QT14_9BURK</name>
<feature type="transmembrane region" description="Helical" evidence="1">
    <location>
        <begin position="215"/>
        <end position="236"/>
    </location>
</feature>